<proteinExistence type="predicted"/>
<dbReference type="Proteomes" id="UP000321570">
    <property type="component" value="Unassembled WGS sequence"/>
</dbReference>
<dbReference type="SUPFAM" id="SSF50630">
    <property type="entry name" value="Acid proteases"/>
    <property type="match status" value="1"/>
</dbReference>
<feature type="compositionally biased region" description="Polar residues" evidence="1">
    <location>
        <begin position="20"/>
        <end position="36"/>
    </location>
</feature>
<keyword evidence="3" id="KW-1185">Reference proteome</keyword>
<reference evidence="2 3" key="1">
    <citation type="submission" date="2019-07" db="EMBL/GenBank/DDBJ databases">
        <authorList>
            <person name="Jastrzebski P J."/>
            <person name="Paukszto L."/>
            <person name="Jastrzebski P J."/>
        </authorList>
    </citation>
    <scope>NUCLEOTIDE SEQUENCE [LARGE SCALE GENOMIC DNA]</scope>
    <source>
        <strain evidence="2 3">WMS-il1</strain>
    </source>
</reference>
<dbReference type="InterPro" id="IPR021109">
    <property type="entry name" value="Peptidase_aspartic_dom_sf"/>
</dbReference>
<accession>A0A564Z951</accession>
<gene>
    <name evidence="2" type="ORF">WMSIL1_LOCUS13523</name>
</gene>
<dbReference type="PANTHER" id="PTHR36943:SF1">
    <property type="entry name" value="CCHC-TYPE DOMAIN-CONTAINING PROTEIN"/>
    <property type="match status" value="1"/>
</dbReference>
<evidence type="ECO:0008006" key="4">
    <source>
        <dbReference type="Google" id="ProtNLM"/>
    </source>
</evidence>
<dbReference type="PANTHER" id="PTHR36943">
    <property type="entry name" value="CCHC-TYPE DOMAIN-CONTAINING PROTEIN"/>
    <property type="match status" value="1"/>
</dbReference>
<sequence>MIETNETRTYQIRKPEINRSPENNPTSQPQTQHTFPTTLINNKPRCRFCGDFHFFTDCPFYERQCQNCNSYGHREGFCQSSQLPYTGHRRGHYQNQHCHGILATMQVDIHIQLQVDTGSDITIVSNEMWKTLGSQKLYTVPFKVSITSSDAVQLSGVMKCKTTFKRKTATTLCYMANRDINLIGLDWIDMFKYK</sequence>
<dbReference type="AlphaFoldDB" id="A0A564Z951"/>
<dbReference type="EMBL" id="CABIJS010000697">
    <property type="protein sequence ID" value="VUZ56041.1"/>
    <property type="molecule type" value="Genomic_DNA"/>
</dbReference>
<feature type="region of interest" description="Disordered" evidence="1">
    <location>
        <begin position="1"/>
        <end position="36"/>
    </location>
</feature>
<evidence type="ECO:0000313" key="2">
    <source>
        <dbReference type="EMBL" id="VUZ56041.1"/>
    </source>
</evidence>
<organism evidence="2 3">
    <name type="scientific">Hymenolepis diminuta</name>
    <name type="common">Rat tapeworm</name>
    <dbReference type="NCBI Taxonomy" id="6216"/>
    <lineage>
        <taxon>Eukaryota</taxon>
        <taxon>Metazoa</taxon>
        <taxon>Spiralia</taxon>
        <taxon>Lophotrochozoa</taxon>
        <taxon>Platyhelminthes</taxon>
        <taxon>Cestoda</taxon>
        <taxon>Eucestoda</taxon>
        <taxon>Cyclophyllidea</taxon>
        <taxon>Hymenolepididae</taxon>
        <taxon>Hymenolepis</taxon>
    </lineage>
</organism>
<protein>
    <recommendedName>
        <fullName evidence="4">Peptidase A2 domain-containing protein</fullName>
    </recommendedName>
</protein>
<evidence type="ECO:0000313" key="3">
    <source>
        <dbReference type="Proteomes" id="UP000321570"/>
    </source>
</evidence>
<evidence type="ECO:0000256" key="1">
    <source>
        <dbReference type="SAM" id="MobiDB-lite"/>
    </source>
</evidence>
<name>A0A564Z951_HYMDI</name>
<dbReference type="Gene3D" id="2.40.70.10">
    <property type="entry name" value="Acid Proteases"/>
    <property type="match status" value="1"/>
</dbReference>